<comment type="similarity">
    <text evidence="1">Belongs to the EssB family.</text>
</comment>
<proteinExistence type="inferred from homology"/>
<dbReference type="Pfam" id="PF10140">
    <property type="entry name" value="YukC"/>
    <property type="match status" value="1"/>
</dbReference>
<keyword evidence="3" id="KW-0812">Transmembrane</keyword>
<dbReference type="NCBIfam" id="TIGR03926">
    <property type="entry name" value="T7_EssB"/>
    <property type="match status" value="1"/>
</dbReference>
<dbReference type="Gene3D" id="1.25.40.680">
    <property type="entry name" value="Type VII secretion system EssB, C-terminal-like domain"/>
    <property type="match status" value="1"/>
</dbReference>
<dbReference type="Gene3D" id="1.10.510.10">
    <property type="entry name" value="Transferase(Phosphotransferase) domain 1"/>
    <property type="match status" value="1"/>
</dbReference>
<keyword evidence="5" id="KW-1185">Reference proteome</keyword>
<keyword evidence="3" id="KW-1133">Transmembrane helix</keyword>
<evidence type="ECO:0000313" key="5">
    <source>
        <dbReference type="Proteomes" id="UP000677616"/>
    </source>
</evidence>
<dbReference type="InterPro" id="IPR042565">
    <property type="entry name" value="T7SS_EssB_C"/>
</dbReference>
<dbReference type="EMBL" id="CP073084">
    <property type="protein sequence ID" value="QUE55208.1"/>
    <property type="molecule type" value="Genomic_DNA"/>
</dbReference>
<evidence type="ECO:0000256" key="1">
    <source>
        <dbReference type="ARBA" id="ARBA00010163"/>
    </source>
</evidence>
<feature type="transmembrane region" description="Helical" evidence="3">
    <location>
        <begin position="218"/>
        <end position="239"/>
    </location>
</feature>
<protein>
    <submittedName>
        <fullName evidence="4">Type VII secretion protein EssB</fullName>
    </submittedName>
</protein>
<sequence length="399" mass="45157">MMEVLKAGTLELIVERTDRGLACTFNPSQYKMARAEQIRLFLDSSAQLLEGEILELRDEEMTIHYHIDEQFKSLPDFLNNLDLVDRLLVAQKLTFLHEFATRPIVPFIHPENIFILGDVVKLAHRGVHDIVVPYKLEEDEVLKQYKALITYILNPKLKYSDLVEGIHLVKNPFAEQLVAATNFAQVNDLLNQQVVAQKNKRDSENILVNRNLNRTLRIGTVGLSVLAIILGIFVGVYSLSVVPRQDSIIAATSEYINKDYNAVLERLGMYDPLDLPTSAQFMLAESAIRTEDSIFENQKDALLGNLSQKTQTNTLLFWIYTGTNKLEQALDIAQNIGDNQLISLAYLNLYDKVKADSTMSGAEKQAKLKEYEEEIQKYEKLLGLTDNETEDETGSSDGN</sequence>
<evidence type="ECO:0000313" key="4">
    <source>
        <dbReference type="EMBL" id="QUE55208.1"/>
    </source>
</evidence>
<reference evidence="4 5" key="1">
    <citation type="submission" date="2021-04" db="EMBL/GenBank/DDBJ databases">
        <title>Complete genome sequence of a novel Streptococcus species.</title>
        <authorList>
            <person name="Teng J.L.L."/>
        </authorList>
    </citation>
    <scope>NUCLEOTIDE SEQUENCE [LARGE SCALE GENOMIC DNA]</scope>
    <source>
        <strain evidence="4 5">HKU75</strain>
    </source>
</reference>
<feature type="coiled-coil region" evidence="2">
    <location>
        <begin position="361"/>
        <end position="388"/>
    </location>
</feature>
<organism evidence="4 5">
    <name type="scientific">Streptococcus oriscaviae</name>
    <dbReference type="NCBI Taxonomy" id="2781599"/>
    <lineage>
        <taxon>Bacteria</taxon>
        <taxon>Bacillati</taxon>
        <taxon>Bacillota</taxon>
        <taxon>Bacilli</taxon>
        <taxon>Lactobacillales</taxon>
        <taxon>Streptococcaceae</taxon>
        <taxon>Streptococcus</taxon>
    </lineage>
</organism>
<accession>A0ABX7YND1</accession>
<name>A0ABX7YND1_9STRE</name>
<evidence type="ECO:0000256" key="2">
    <source>
        <dbReference type="SAM" id="Coils"/>
    </source>
</evidence>
<keyword evidence="3" id="KW-0472">Membrane</keyword>
<dbReference type="RefSeq" id="WP_212572762.1">
    <property type="nucleotide sequence ID" value="NZ_CP073084.1"/>
</dbReference>
<dbReference type="Proteomes" id="UP000677616">
    <property type="component" value="Chromosome"/>
</dbReference>
<dbReference type="InterPro" id="IPR018778">
    <property type="entry name" value="T7SS_EssB"/>
</dbReference>
<keyword evidence="2" id="KW-0175">Coiled coil</keyword>
<evidence type="ECO:0000256" key="3">
    <source>
        <dbReference type="SAM" id="Phobius"/>
    </source>
</evidence>
<gene>
    <name evidence="4" type="primary">essB</name>
    <name evidence="4" type="ORF">INT76_04865</name>
</gene>